<evidence type="ECO:0000256" key="4">
    <source>
        <dbReference type="ARBA" id="ARBA00022989"/>
    </source>
</evidence>
<keyword evidence="4 6" id="KW-1133">Transmembrane helix</keyword>
<name>A0A3B0UHY0_9ZZZZ</name>
<sequence length="679" mass="78351">MTKFLKFVPVQLTFWLILGIIVGNIVFIKPTYLVVILTLLMCILLLAYYKATKLIRPSLIFTLLVFLISFFIGISSITYKKQLNNQLHYFNSVEFSLKRSVTMLLKINKILKPTNYYNKYEATVLQLEGKKVLGEILVNVKKDGLNKQLEIDTKLIARTLFENINEPLNPHSFNYKEYLKNHQIYHQIRLKKQAFLVSQKTDVTLKGVAAKIRNNIIKSLKKSGFKKDELAVITALLLGQRNSITKDLMQRYTSAGAIHILAVSGLHIGIILLLLLFIFSPIHNFKNGKLIAAVLIVLTLWIYAVIAGLSASVVRAVTMFTVLTIGLQLKRRSNIYNTLVVSIFILLLFNPLYLFEVGFQLSYLAVFAIVWIQPKLYSLWKPKLWLLTKVWQLFTVSIAAQIGVLPLSLFYFHQFPGLFFISNLIIIPFLGTILFVGIIVIFLSFFEILPQFLGDFYSYVIHQMNNFVGWIAQQDFFIIKNISFSLALMFLFYVFIFSVMKWSEKRNFSRFVLVLVSVISIQLIVIFEKYKLQSTSEFIVFNNARNSLIVQRFGDNLTVYSKDSLDKTTNIITPYLVGTGIESIRQHLKLKSLYKFHKETILIVDSLEVYDYKSIKPSVIILRQSPKINIERLLKKLKPQLLVADGSNYKSYVAKWKQTCFKNKTPFYYTVQKGAFILK</sequence>
<protein>
    <submittedName>
        <fullName evidence="9">DNA internalization-related competence protein ComEC/Rec2</fullName>
    </submittedName>
</protein>
<evidence type="ECO:0000313" key="9">
    <source>
        <dbReference type="EMBL" id="VAW24937.1"/>
    </source>
</evidence>
<evidence type="ECO:0000256" key="6">
    <source>
        <dbReference type="SAM" id="Phobius"/>
    </source>
</evidence>
<evidence type="ECO:0000256" key="1">
    <source>
        <dbReference type="ARBA" id="ARBA00004651"/>
    </source>
</evidence>
<dbReference type="InterPro" id="IPR004477">
    <property type="entry name" value="ComEC_N"/>
</dbReference>
<accession>A0A3B0UHY0</accession>
<evidence type="ECO:0000256" key="3">
    <source>
        <dbReference type="ARBA" id="ARBA00022692"/>
    </source>
</evidence>
<feature type="transmembrane region" description="Helical" evidence="6">
    <location>
        <begin position="508"/>
        <end position="527"/>
    </location>
</feature>
<dbReference type="EMBL" id="UOER01000312">
    <property type="protein sequence ID" value="VAW24937.1"/>
    <property type="molecule type" value="Genomic_DNA"/>
</dbReference>
<dbReference type="NCBIfam" id="TIGR00360">
    <property type="entry name" value="ComEC_N-term"/>
    <property type="match status" value="1"/>
</dbReference>
<comment type="subcellular location">
    <subcellularLocation>
        <location evidence="1">Cell membrane</location>
        <topology evidence="1">Multi-pass membrane protein</topology>
    </subcellularLocation>
</comment>
<feature type="domain" description="ComEC/Rec2-related protein" evidence="7">
    <location>
        <begin position="236"/>
        <end position="505"/>
    </location>
</feature>
<feature type="transmembrane region" description="Helical" evidence="6">
    <location>
        <begin position="256"/>
        <end position="279"/>
    </location>
</feature>
<evidence type="ECO:0000259" key="8">
    <source>
        <dbReference type="Pfam" id="PF13567"/>
    </source>
</evidence>
<dbReference type="InterPro" id="IPR052159">
    <property type="entry name" value="Competence_DNA_uptake"/>
</dbReference>
<feature type="transmembrane region" description="Helical" evidence="6">
    <location>
        <begin position="390"/>
        <end position="412"/>
    </location>
</feature>
<reference evidence="9" key="1">
    <citation type="submission" date="2018-06" db="EMBL/GenBank/DDBJ databases">
        <authorList>
            <person name="Zhirakovskaya E."/>
        </authorList>
    </citation>
    <scope>NUCLEOTIDE SEQUENCE</scope>
</reference>
<feature type="transmembrane region" description="Helical" evidence="6">
    <location>
        <begin position="291"/>
        <end position="314"/>
    </location>
</feature>
<feature type="transmembrane region" description="Helical" evidence="6">
    <location>
        <begin position="55"/>
        <end position="79"/>
    </location>
</feature>
<feature type="domain" description="DUF4131" evidence="8">
    <location>
        <begin position="30"/>
        <end position="193"/>
    </location>
</feature>
<feature type="transmembrane region" description="Helical" evidence="6">
    <location>
        <begin position="6"/>
        <end position="27"/>
    </location>
</feature>
<dbReference type="PANTHER" id="PTHR30619">
    <property type="entry name" value="DNA INTERNALIZATION/COMPETENCE PROTEIN COMEC/REC2"/>
    <property type="match status" value="1"/>
</dbReference>
<dbReference type="GO" id="GO:0005886">
    <property type="term" value="C:plasma membrane"/>
    <property type="evidence" value="ECO:0007669"/>
    <property type="project" value="UniProtKB-SubCell"/>
</dbReference>
<evidence type="ECO:0000256" key="2">
    <source>
        <dbReference type="ARBA" id="ARBA00022475"/>
    </source>
</evidence>
<dbReference type="Pfam" id="PF03772">
    <property type="entry name" value="Competence"/>
    <property type="match status" value="1"/>
</dbReference>
<keyword evidence="2" id="KW-1003">Cell membrane</keyword>
<keyword evidence="5 6" id="KW-0472">Membrane</keyword>
<feature type="transmembrane region" description="Helical" evidence="6">
    <location>
        <begin position="335"/>
        <end position="355"/>
    </location>
</feature>
<gene>
    <name evidence="9" type="ORF">MNBD_BACTEROID04-1339</name>
</gene>
<evidence type="ECO:0000259" key="7">
    <source>
        <dbReference type="Pfam" id="PF03772"/>
    </source>
</evidence>
<dbReference type="PANTHER" id="PTHR30619:SF1">
    <property type="entry name" value="RECOMBINATION PROTEIN 2"/>
    <property type="match status" value="1"/>
</dbReference>
<feature type="transmembrane region" description="Helical" evidence="6">
    <location>
        <begin position="482"/>
        <end position="502"/>
    </location>
</feature>
<feature type="transmembrane region" description="Helical" evidence="6">
    <location>
        <begin position="32"/>
        <end position="49"/>
    </location>
</feature>
<feature type="transmembrane region" description="Helical" evidence="6">
    <location>
        <begin position="418"/>
        <end position="446"/>
    </location>
</feature>
<evidence type="ECO:0000256" key="5">
    <source>
        <dbReference type="ARBA" id="ARBA00023136"/>
    </source>
</evidence>
<dbReference type="Pfam" id="PF13567">
    <property type="entry name" value="DUF4131"/>
    <property type="match status" value="1"/>
</dbReference>
<proteinExistence type="predicted"/>
<keyword evidence="3 6" id="KW-0812">Transmembrane</keyword>
<dbReference type="InterPro" id="IPR025405">
    <property type="entry name" value="DUF4131"/>
</dbReference>
<dbReference type="AlphaFoldDB" id="A0A3B0UHY0"/>
<organism evidence="9">
    <name type="scientific">hydrothermal vent metagenome</name>
    <dbReference type="NCBI Taxonomy" id="652676"/>
    <lineage>
        <taxon>unclassified sequences</taxon>
        <taxon>metagenomes</taxon>
        <taxon>ecological metagenomes</taxon>
    </lineage>
</organism>